<protein>
    <recommendedName>
        <fullName evidence="4">PPE family protein</fullName>
    </recommendedName>
</protein>
<reference evidence="2 3" key="1">
    <citation type="submission" date="2016-10" db="EMBL/GenBank/DDBJ databases">
        <authorList>
            <person name="de Groot N.N."/>
        </authorList>
    </citation>
    <scope>NUCLEOTIDE SEQUENCE [LARGE SCALE GENOMIC DNA]</scope>
    <source>
        <strain evidence="2 3">CPCC 202699</strain>
    </source>
</reference>
<feature type="compositionally biased region" description="Gly residues" evidence="1">
    <location>
        <begin position="307"/>
        <end position="345"/>
    </location>
</feature>
<feature type="compositionally biased region" description="Polar residues" evidence="1">
    <location>
        <begin position="89"/>
        <end position="102"/>
    </location>
</feature>
<evidence type="ECO:0000313" key="3">
    <source>
        <dbReference type="Proteomes" id="UP000199515"/>
    </source>
</evidence>
<feature type="compositionally biased region" description="Low complexity" evidence="1">
    <location>
        <begin position="251"/>
        <end position="268"/>
    </location>
</feature>
<evidence type="ECO:0000313" key="2">
    <source>
        <dbReference type="EMBL" id="SDY89112.1"/>
    </source>
</evidence>
<dbReference type="Gene3D" id="1.20.1260.20">
    <property type="entry name" value="PPE superfamily"/>
    <property type="match status" value="1"/>
</dbReference>
<keyword evidence="3" id="KW-1185">Reference proteome</keyword>
<dbReference type="EMBL" id="FNON01000007">
    <property type="protein sequence ID" value="SDY89112.1"/>
    <property type="molecule type" value="Genomic_DNA"/>
</dbReference>
<feature type="compositionally biased region" description="Gly residues" evidence="1">
    <location>
        <begin position="363"/>
        <end position="372"/>
    </location>
</feature>
<dbReference type="InterPro" id="IPR038332">
    <property type="entry name" value="PPE_sf"/>
</dbReference>
<evidence type="ECO:0000256" key="1">
    <source>
        <dbReference type="SAM" id="MobiDB-lite"/>
    </source>
</evidence>
<feature type="compositionally biased region" description="Basic and acidic residues" evidence="1">
    <location>
        <begin position="375"/>
        <end position="388"/>
    </location>
</feature>
<dbReference type="STRING" id="589385.SAMN05421504_107335"/>
<evidence type="ECO:0008006" key="4">
    <source>
        <dbReference type="Google" id="ProtNLM"/>
    </source>
</evidence>
<feature type="compositionally biased region" description="Polar residues" evidence="1">
    <location>
        <begin position="147"/>
        <end position="161"/>
    </location>
</feature>
<feature type="compositionally biased region" description="Low complexity" evidence="1">
    <location>
        <begin position="284"/>
        <end position="306"/>
    </location>
</feature>
<feature type="region of interest" description="Disordered" evidence="1">
    <location>
        <begin position="147"/>
        <end position="412"/>
    </location>
</feature>
<feature type="compositionally biased region" description="Low complexity" evidence="1">
    <location>
        <begin position="346"/>
        <end position="362"/>
    </location>
</feature>
<dbReference type="AlphaFoldDB" id="A0A1H3NJQ1"/>
<proteinExistence type="predicted"/>
<feature type="compositionally biased region" description="Acidic residues" evidence="1">
    <location>
        <begin position="389"/>
        <end position="398"/>
    </location>
</feature>
<sequence>MTEYNAPQIIAFVKAGKGPSGLFSGSDQAAKMSQLHQEIAQEMQQLQGAMEQHWEGDAAGKAYSGAGPLVQASQVSGEHLAKAQNLYTGQGNSYQPLKSTVDSVGDLGERPSDDWVSDTPLSFLSNRSDEIAKWDEKAKRVVDSYSTYHGQSTDNSGQWPQQYGELGLPPSGADIKPKTDDGTGPGPGPVQPGPGRKRTGEPGGETVSPPGGGSRHDVSGLQDTGGPTGNDTKPGEHKPGEQSGSTGDGQTHTPTDTKPSQTTGTTPTEYLPPNTPSGIPPKDPTYTPTGYGNPNGPSNGPGAFPVTGGGGYDSARGGAGTGKPGAGGPGGNLGGGKGSGVGTFGQQGPAVGARPGAIAGRPGAPGMGGAPMGRGQKEEDSEHERPDYLIEEDPDDAFVGELPKTTPPVIGA</sequence>
<dbReference type="RefSeq" id="WP_091294817.1">
    <property type="nucleotide sequence ID" value="NZ_FNON01000007.1"/>
</dbReference>
<feature type="region of interest" description="Disordered" evidence="1">
    <location>
        <begin position="89"/>
        <end position="121"/>
    </location>
</feature>
<feature type="compositionally biased region" description="Pro residues" evidence="1">
    <location>
        <begin position="273"/>
        <end position="283"/>
    </location>
</feature>
<dbReference type="Proteomes" id="UP000199515">
    <property type="component" value="Unassembled WGS sequence"/>
</dbReference>
<name>A0A1H3NJQ1_9PSEU</name>
<gene>
    <name evidence="2" type="ORF">SAMN05421504_107335</name>
</gene>
<organism evidence="2 3">
    <name type="scientific">Amycolatopsis xylanica</name>
    <dbReference type="NCBI Taxonomy" id="589385"/>
    <lineage>
        <taxon>Bacteria</taxon>
        <taxon>Bacillati</taxon>
        <taxon>Actinomycetota</taxon>
        <taxon>Actinomycetes</taxon>
        <taxon>Pseudonocardiales</taxon>
        <taxon>Pseudonocardiaceae</taxon>
        <taxon>Amycolatopsis</taxon>
    </lineage>
</organism>
<accession>A0A1H3NJQ1</accession>
<dbReference type="OrthoDB" id="3615918at2"/>